<reference evidence="3" key="1">
    <citation type="journal article" date="2019" name="Int. J. Syst. Evol. Microbiol.">
        <title>The Global Catalogue of Microorganisms (GCM) 10K type strain sequencing project: providing services to taxonomists for standard genome sequencing and annotation.</title>
        <authorList>
            <consortium name="The Broad Institute Genomics Platform"/>
            <consortium name="The Broad Institute Genome Sequencing Center for Infectious Disease"/>
            <person name="Wu L."/>
            <person name="Ma J."/>
        </authorList>
    </citation>
    <scope>NUCLEOTIDE SEQUENCE [LARGE SCALE GENOMIC DNA]</scope>
    <source>
        <strain evidence="3">JCM 32148</strain>
    </source>
</reference>
<evidence type="ECO:0000313" key="3">
    <source>
        <dbReference type="Proteomes" id="UP001597053"/>
    </source>
</evidence>
<protein>
    <recommendedName>
        <fullName evidence="4">Major Facilitator Superfamily protein</fullName>
    </recommendedName>
</protein>
<dbReference type="Proteomes" id="UP001597053">
    <property type="component" value="Unassembled WGS sequence"/>
</dbReference>
<keyword evidence="3" id="KW-1185">Reference proteome</keyword>
<gene>
    <name evidence="2" type="ORF">ACFQZ8_12765</name>
</gene>
<feature type="non-terminal residue" evidence="2">
    <location>
        <position position="1"/>
    </location>
</feature>
<organism evidence="2 3">
    <name type="scientific">Micromonospora azadirachtae</name>
    <dbReference type="NCBI Taxonomy" id="1970735"/>
    <lineage>
        <taxon>Bacteria</taxon>
        <taxon>Bacillati</taxon>
        <taxon>Actinomycetota</taxon>
        <taxon>Actinomycetes</taxon>
        <taxon>Micromonosporales</taxon>
        <taxon>Micromonosporaceae</taxon>
        <taxon>Micromonospora</taxon>
    </lineage>
</organism>
<evidence type="ECO:0000256" key="1">
    <source>
        <dbReference type="SAM" id="Phobius"/>
    </source>
</evidence>
<comment type="caution">
    <text evidence="2">The sequence shown here is derived from an EMBL/GenBank/DDBJ whole genome shotgun (WGS) entry which is preliminary data.</text>
</comment>
<dbReference type="EMBL" id="JBHTHM010000541">
    <property type="protein sequence ID" value="MFD0784775.1"/>
    <property type="molecule type" value="Genomic_DNA"/>
</dbReference>
<feature type="transmembrane region" description="Helical" evidence="1">
    <location>
        <begin position="92"/>
        <end position="114"/>
    </location>
</feature>
<sequence length="170" mass="17831">RHRARPSSTTAEMDWAGWALFGLVATTALTAALTAAQLAGLTRIDFPLLLGTLVTEDPDRARVVGFFLHLGAGQGFALGYTATFALLHRATWWIGALLGAVHVGIALTVLLPLLPGVHPRMASQRAGPASTAVLEPPGLFALNYGNQTPAVAAVVHIMYGVVLGLLLQPH</sequence>
<feature type="transmembrane region" description="Helical" evidence="1">
    <location>
        <begin position="63"/>
        <end position="86"/>
    </location>
</feature>
<name>A0ABW3A1Q6_9ACTN</name>
<accession>A0ABW3A1Q6</accession>
<evidence type="ECO:0000313" key="2">
    <source>
        <dbReference type="EMBL" id="MFD0784775.1"/>
    </source>
</evidence>
<feature type="transmembrane region" description="Helical" evidence="1">
    <location>
        <begin position="15"/>
        <end position="42"/>
    </location>
</feature>
<evidence type="ECO:0008006" key="4">
    <source>
        <dbReference type="Google" id="ProtNLM"/>
    </source>
</evidence>
<feature type="transmembrane region" description="Helical" evidence="1">
    <location>
        <begin position="150"/>
        <end position="167"/>
    </location>
</feature>
<keyword evidence="1" id="KW-0472">Membrane</keyword>
<keyword evidence="1" id="KW-1133">Transmembrane helix</keyword>
<keyword evidence="1" id="KW-0812">Transmembrane</keyword>
<proteinExistence type="predicted"/>